<keyword evidence="4" id="KW-1185">Reference proteome</keyword>
<evidence type="ECO:0008006" key="5">
    <source>
        <dbReference type="Google" id="ProtNLM"/>
    </source>
</evidence>
<dbReference type="RefSeq" id="WP_138896855.1">
    <property type="nucleotide sequence ID" value="NZ_BMVO01000008.1"/>
</dbReference>
<keyword evidence="2" id="KW-0812">Transmembrane</keyword>
<proteinExistence type="predicted"/>
<evidence type="ECO:0000256" key="2">
    <source>
        <dbReference type="SAM" id="Phobius"/>
    </source>
</evidence>
<dbReference type="Proteomes" id="UP000599437">
    <property type="component" value="Unassembled WGS sequence"/>
</dbReference>
<dbReference type="EMBL" id="BMVO01000008">
    <property type="protein sequence ID" value="GHB06349.1"/>
    <property type="molecule type" value="Genomic_DNA"/>
</dbReference>
<feature type="region of interest" description="Disordered" evidence="1">
    <location>
        <begin position="35"/>
        <end position="84"/>
    </location>
</feature>
<comment type="caution">
    <text evidence="3">The sequence shown here is derived from an EMBL/GenBank/DDBJ whole genome shotgun (WGS) entry which is preliminary data.</text>
</comment>
<feature type="transmembrane region" description="Helical" evidence="2">
    <location>
        <begin position="6"/>
        <end position="27"/>
    </location>
</feature>
<sequence length="84" mass="8995">MGMLIAIGAGILAVVVLGLVVTVILVARNRRNAAPAPVYGGYQHQHPAQRAQPGPPYPQAPQNQPDQPPYQPHPYAQQPPYPGQ</sequence>
<organism evidence="3 4">
    <name type="scientific">Streptomyces chryseus</name>
    <dbReference type="NCBI Taxonomy" id="68186"/>
    <lineage>
        <taxon>Bacteria</taxon>
        <taxon>Bacillati</taxon>
        <taxon>Actinomycetota</taxon>
        <taxon>Actinomycetes</taxon>
        <taxon>Kitasatosporales</taxon>
        <taxon>Streptomycetaceae</taxon>
        <taxon>Streptomyces</taxon>
    </lineage>
</organism>
<evidence type="ECO:0000313" key="3">
    <source>
        <dbReference type="EMBL" id="GHB06349.1"/>
    </source>
</evidence>
<feature type="compositionally biased region" description="Pro residues" evidence="1">
    <location>
        <begin position="66"/>
        <end position="84"/>
    </location>
</feature>
<gene>
    <name evidence="3" type="ORF">GCM10010346_32000</name>
</gene>
<accession>A0ABQ3DLJ7</accession>
<evidence type="ECO:0000313" key="4">
    <source>
        <dbReference type="Proteomes" id="UP000599437"/>
    </source>
</evidence>
<reference evidence="4" key="1">
    <citation type="journal article" date="2019" name="Int. J. Syst. Evol. Microbiol.">
        <title>The Global Catalogue of Microorganisms (GCM) 10K type strain sequencing project: providing services to taxonomists for standard genome sequencing and annotation.</title>
        <authorList>
            <consortium name="The Broad Institute Genomics Platform"/>
            <consortium name="The Broad Institute Genome Sequencing Center for Infectious Disease"/>
            <person name="Wu L."/>
            <person name="Ma J."/>
        </authorList>
    </citation>
    <scope>NUCLEOTIDE SEQUENCE [LARGE SCALE GENOMIC DNA]</scope>
    <source>
        <strain evidence="4">JCM 4737</strain>
    </source>
</reference>
<keyword evidence="2" id="KW-1133">Transmembrane helix</keyword>
<keyword evidence="2" id="KW-0472">Membrane</keyword>
<name>A0ABQ3DLJ7_9ACTN</name>
<protein>
    <recommendedName>
        <fullName evidence="5">Secreted protein</fullName>
    </recommendedName>
</protein>
<evidence type="ECO:0000256" key="1">
    <source>
        <dbReference type="SAM" id="MobiDB-lite"/>
    </source>
</evidence>